<accession>A0A8I1SYC9</accession>
<dbReference type="EMBL" id="JAFKMR010000032">
    <property type="protein sequence ID" value="MBN8745509.1"/>
    <property type="molecule type" value="Genomic_DNA"/>
</dbReference>
<evidence type="ECO:0000313" key="3">
    <source>
        <dbReference type="Proteomes" id="UP000664800"/>
    </source>
</evidence>
<dbReference type="Proteomes" id="UP000664800">
    <property type="component" value="Unassembled WGS sequence"/>
</dbReference>
<proteinExistence type="predicted"/>
<comment type="caution">
    <text evidence="2">The sequence shown here is derived from an EMBL/GenBank/DDBJ whole genome shotgun (WGS) entry which is preliminary data.</text>
</comment>
<evidence type="ECO:0000313" key="2">
    <source>
        <dbReference type="EMBL" id="MBN8745509.1"/>
    </source>
</evidence>
<evidence type="ECO:0000256" key="1">
    <source>
        <dbReference type="SAM" id="SignalP"/>
    </source>
</evidence>
<organism evidence="2 3">
    <name type="scientific">Thiomonas arsenitoxydans (strain DSM 22701 / CIP 110005 / 3As)</name>
    <dbReference type="NCBI Taxonomy" id="426114"/>
    <lineage>
        <taxon>Bacteria</taxon>
        <taxon>Pseudomonadati</taxon>
        <taxon>Pseudomonadota</taxon>
        <taxon>Betaproteobacteria</taxon>
        <taxon>Burkholderiales</taxon>
        <taxon>Thiomonas</taxon>
    </lineage>
</organism>
<sequence length="212" mass="21563">MTRAAVALAFMVAVALAPAQAGVRSHREQDNTAGRSASVEVPLAPVLGQALSRAGLPEARALQPCSSGWPSDASPIFAPAMAAAWVSSQVQAACVVSAAETALANRLTGRVWPSAEALQSAADRAARGLDLRRIRSACQAPDVSSITPITGDEVKAQIGSRLAYSCGPEGVSIARDGATFFGGGTIDGRQYKVGLERGSSSKSSVGGAFLSP</sequence>
<dbReference type="RefSeq" id="WP_276732316.1">
    <property type="nucleotide sequence ID" value="NZ_JAFKMR010000032.1"/>
</dbReference>
<reference evidence="2" key="1">
    <citation type="submission" date="2021-02" db="EMBL/GenBank/DDBJ databases">
        <title>Thiocyanate and organic carbon inputs drive convergent selection for specific autotrophic Afipia and Thiobacillus strains within complex microbiomes.</title>
        <authorList>
            <person name="Huddy R.J."/>
            <person name="Sachdeva R."/>
            <person name="Kadzinga F."/>
            <person name="Kantor R.S."/>
            <person name="Harrison S.T.L."/>
            <person name="Banfield J.F."/>
        </authorList>
    </citation>
    <scope>NUCLEOTIDE SEQUENCE</scope>
    <source>
        <strain evidence="2">SCN18_13_7_16_R3_B_64_19</strain>
    </source>
</reference>
<protein>
    <submittedName>
        <fullName evidence="2">Uncharacterized protein</fullName>
    </submittedName>
</protein>
<keyword evidence="1" id="KW-0732">Signal</keyword>
<name>A0A8I1SYC9_THIA3</name>
<dbReference type="AlphaFoldDB" id="A0A8I1SYC9"/>
<gene>
    <name evidence="2" type="ORF">J0I24_14585</name>
</gene>
<feature type="signal peptide" evidence="1">
    <location>
        <begin position="1"/>
        <end position="21"/>
    </location>
</feature>
<feature type="chain" id="PRO_5034062772" evidence="1">
    <location>
        <begin position="22"/>
        <end position="212"/>
    </location>
</feature>